<feature type="compositionally biased region" description="Pro residues" evidence="1">
    <location>
        <begin position="166"/>
        <end position="181"/>
    </location>
</feature>
<dbReference type="AlphaFoldDB" id="A0A9P1EN80"/>
<evidence type="ECO:0000313" key="4">
    <source>
        <dbReference type="EMBL" id="CAH9116100.1"/>
    </source>
</evidence>
<dbReference type="PANTHER" id="PTHR11439">
    <property type="entry name" value="GAG-POL-RELATED RETROTRANSPOSON"/>
    <property type="match status" value="1"/>
</dbReference>
<dbReference type="InterPro" id="IPR043502">
    <property type="entry name" value="DNA/RNA_pol_sf"/>
</dbReference>
<dbReference type="PANTHER" id="PTHR11439:SF450">
    <property type="entry name" value="REVERSE TRANSCRIPTASE TY1_COPIA-TYPE DOMAIN-CONTAINING PROTEIN"/>
    <property type="match status" value="1"/>
</dbReference>
<evidence type="ECO:0000313" key="5">
    <source>
        <dbReference type="Proteomes" id="UP001152484"/>
    </source>
</evidence>
<evidence type="ECO:0000259" key="2">
    <source>
        <dbReference type="Pfam" id="PF07727"/>
    </source>
</evidence>
<dbReference type="Pfam" id="PF25597">
    <property type="entry name" value="SH3_retrovirus"/>
    <property type="match status" value="1"/>
</dbReference>
<proteinExistence type="predicted"/>
<evidence type="ECO:0000256" key="1">
    <source>
        <dbReference type="SAM" id="MobiDB-lite"/>
    </source>
</evidence>
<dbReference type="InterPro" id="IPR057670">
    <property type="entry name" value="SH3_retrovirus"/>
</dbReference>
<dbReference type="EMBL" id="CAMAPE010000070">
    <property type="protein sequence ID" value="CAH9116100.1"/>
    <property type="molecule type" value="Genomic_DNA"/>
</dbReference>
<feature type="domain" description="Reverse transcriptase Ty1/copia-type" evidence="2">
    <location>
        <begin position="254"/>
        <end position="496"/>
    </location>
</feature>
<dbReference type="Pfam" id="PF07727">
    <property type="entry name" value="RVT_2"/>
    <property type="match status" value="1"/>
</dbReference>
<reference evidence="4" key="1">
    <citation type="submission" date="2022-07" db="EMBL/GenBank/DDBJ databases">
        <authorList>
            <person name="Macas J."/>
            <person name="Novak P."/>
            <person name="Neumann P."/>
        </authorList>
    </citation>
    <scope>NUCLEOTIDE SEQUENCE</scope>
</reference>
<accession>A0A9P1EN80</accession>
<comment type="caution">
    <text evidence="4">The sequence shown here is derived from an EMBL/GenBank/DDBJ whole genome shotgun (WGS) entry which is preliminary data.</text>
</comment>
<feature type="domain" description="Retroviral polymerase SH3-like" evidence="3">
    <location>
        <begin position="49"/>
        <end position="111"/>
    </location>
</feature>
<sequence length="743" mass="83383">MPPQYWSYAFLTAVYLINRLPTPTLHGASPYSKLHNLTPNYSKLQPFGCLCYPWLRPYNSTKLQPRSIPCVFLGYSLTQSAFYCLDHHSVRVYVSRHVVFVPHTFPFLSSNQSSSVPSKSLSRSFSSSVAPRVFFPNAQAPPNWNASANISPAACPQTMPDTNIQPTPPPGPLVPVPPSLPSYPSSQPTTEPNISSRPARHRKPNPRYYSGAFVNNTNVHPISPTLEPSSLKVALQDSRWKKAMDEEYQALLRNHTWDLVPPAHHSPITCRWIFRVKRHSDGSIARFKARLVARGFLQQPGRDYSETFSPVFKPSTLRIVLTIALSRAWPIRQLDVNNAFLHGTLEEEVYMVQPPGFEDPAHPTHLCRLKKALYGLKQAPRAWYLALSRFLLSMGFRRSQTDHSLFVYNHAGVLIYFLVYVDDIVLTGSSDTVLARFISQLTKEFSVKDLGPLHHFLGIEVVPHPTGLLLSQRQYILTILKNHGMLGIKPAVTPMRAGNPGSSTSAAAFSDITGYRRALGMLQYLSFTRPDISFAVNRLSQYMHCPSVDHWTSVKRIFRYLKGTLDFGLYLHKSQGLQLTAFSDSDWGGTTDDGRSTTAYVLYLGPNIISWKSTKQKSVSRSSTEAEYRAVANAGAEILWVKNVLHELGITLSSVPMLYCDNQGATYVCVNPVFHSRMKHLALDFFFVRELIKRGQLHVSHISTKLQIADALTKPLGQSLFEHFRSKLGVSDGTSILRGRITT</sequence>
<dbReference type="OrthoDB" id="1645289at2759"/>
<dbReference type="SUPFAM" id="SSF56672">
    <property type="entry name" value="DNA/RNA polymerases"/>
    <property type="match status" value="1"/>
</dbReference>
<feature type="region of interest" description="Disordered" evidence="1">
    <location>
        <begin position="146"/>
        <end position="214"/>
    </location>
</feature>
<gene>
    <name evidence="4" type="ORF">CEURO_LOCUS21011</name>
</gene>
<dbReference type="Proteomes" id="UP001152484">
    <property type="component" value="Unassembled WGS sequence"/>
</dbReference>
<protein>
    <recommendedName>
        <fullName evidence="6">Reverse transcriptase Ty1/copia-type domain-containing protein</fullName>
    </recommendedName>
</protein>
<dbReference type="CDD" id="cd09272">
    <property type="entry name" value="RNase_HI_RT_Ty1"/>
    <property type="match status" value="1"/>
</dbReference>
<name>A0A9P1EN80_CUSEU</name>
<keyword evidence="5" id="KW-1185">Reference proteome</keyword>
<dbReference type="InterPro" id="IPR013103">
    <property type="entry name" value="RVT_2"/>
</dbReference>
<evidence type="ECO:0008006" key="6">
    <source>
        <dbReference type="Google" id="ProtNLM"/>
    </source>
</evidence>
<evidence type="ECO:0000259" key="3">
    <source>
        <dbReference type="Pfam" id="PF25597"/>
    </source>
</evidence>
<organism evidence="4 5">
    <name type="scientific">Cuscuta europaea</name>
    <name type="common">European dodder</name>
    <dbReference type="NCBI Taxonomy" id="41803"/>
    <lineage>
        <taxon>Eukaryota</taxon>
        <taxon>Viridiplantae</taxon>
        <taxon>Streptophyta</taxon>
        <taxon>Embryophyta</taxon>
        <taxon>Tracheophyta</taxon>
        <taxon>Spermatophyta</taxon>
        <taxon>Magnoliopsida</taxon>
        <taxon>eudicotyledons</taxon>
        <taxon>Gunneridae</taxon>
        <taxon>Pentapetalae</taxon>
        <taxon>asterids</taxon>
        <taxon>lamiids</taxon>
        <taxon>Solanales</taxon>
        <taxon>Convolvulaceae</taxon>
        <taxon>Cuscuteae</taxon>
        <taxon>Cuscuta</taxon>
        <taxon>Cuscuta subgen. Cuscuta</taxon>
    </lineage>
</organism>